<evidence type="ECO:0000313" key="7">
    <source>
        <dbReference type="Proteomes" id="UP000829196"/>
    </source>
</evidence>
<proteinExistence type="inferred from homology"/>
<dbReference type="Gene3D" id="3.40.395.10">
    <property type="entry name" value="Adenoviral Proteinase, Chain A"/>
    <property type="match status" value="1"/>
</dbReference>
<keyword evidence="3" id="KW-0378">Hydrolase</keyword>
<evidence type="ECO:0000256" key="2">
    <source>
        <dbReference type="ARBA" id="ARBA00022670"/>
    </source>
</evidence>
<dbReference type="GO" id="GO:0016929">
    <property type="term" value="F:deSUMOylase activity"/>
    <property type="evidence" value="ECO:0007669"/>
    <property type="project" value="TreeGrafter"/>
</dbReference>
<dbReference type="InterPro" id="IPR038765">
    <property type="entry name" value="Papain-like_cys_pep_sf"/>
</dbReference>
<protein>
    <recommendedName>
        <fullName evidence="5">Ubiquitin-like protease family profile domain-containing protein</fullName>
    </recommendedName>
</protein>
<dbReference type="GO" id="GO:0005634">
    <property type="term" value="C:nucleus"/>
    <property type="evidence" value="ECO:0007669"/>
    <property type="project" value="TreeGrafter"/>
</dbReference>
<keyword evidence="7" id="KW-1185">Reference proteome</keyword>
<dbReference type="InterPro" id="IPR003653">
    <property type="entry name" value="Peptidase_C48_C"/>
</dbReference>
<dbReference type="SMR" id="A0A8T3C3Z0"/>
<accession>A0A8T3C3Z0</accession>
<evidence type="ECO:0000256" key="4">
    <source>
        <dbReference type="ARBA" id="ARBA00022807"/>
    </source>
</evidence>
<dbReference type="GO" id="GO:0016926">
    <property type="term" value="P:protein desumoylation"/>
    <property type="evidence" value="ECO:0007669"/>
    <property type="project" value="TreeGrafter"/>
</dbReference>
<evidence type="ECO:0000313" key="6">
    <source>
        <dbReference type="EMBL" id="KAI0524351.1"/>
    </source>
</evidence>
<dbReference type="EMBL" id="JAGYWB010000004">
    <property type="protein sequence ID" value="KAI0524351.1"/>
    <property type="molecule type" value="Genomic_DNA"/>
</dbReference>
<gene>
    <name evidence="6" type="ORF">KFK09_003718</name>
</gene>
<reference evidence="6" key="1">
    <citation type="journal article" date="2022" name="Front. Genet.">
        <title>Chromosome-Scale Assembly of the Dendrobium nobile Genome Provides Insights Into the Molecular Mechanism of the Biosynthesis of the Medicinal Active Ingredient of Dendrobium.</title>
        <authorList>
            <person name="Xu Q."/>
            <person name="Niu S.-C."/>
            <person name="Li K.-L."/>
            <person name="Zheng P.-J."/>
            <person name="Zhang X.-J."/>
            <person name="Jia Y."/>
            <person name="Liu Y."/>
            <person name="Niu Y.-X."/>
            <person name="Yu L.-H."/>
            <person name="Chen D.-F."/>
            <person name="Zhang G.-Q."/>
        </authorList>
    </citation>
    <scope>NUCLEOTIDE SEQUENCE</scope>
    <source>
        <tissue evidence="6">Leaf</tissue>
    </source>
</reference>
<organism evidence="6 7">
    <name type="scientific">Dendrobium nobile</name>
    <name type="common">Orchid</name>
    <dbReference type="NCBI Taxonomy" id="94219"/>
    <lineage>
        <taxon>Eukaryota</taxon>
        <taxon>Viridiplantae</taxon>
        <taxon>Streptophyta</taxon>
        <taxon>Embryophyta</taxon>
        <taxon>Tracheophyta</taxon>
        <taxon>Spermatophyta</taxon>
        <taxon>Magnoliopsida</taxon>
        <taxon>Liliopsida</taxon>
        <taxon>Asparagales</taxon>
        <taxon>Orchidaceae</taxon>
        <taxon>Epidendroideae</taxon>
        <taxon>Malaxideae</taxon>
        <taxon>Dendrobiinae</taxon>
        <taxon>Dendrobium</taxon>
    </lineage>
</organism>
<dbReference type="AlphaFoldDB" id="A0A8T3C3Z0"/>
<evidence type="ECO:0000256" key="1">
    <source>
        <dbReference type="ARBA" id="ARBA00005234"/>
    </source>
</evidence>
<dbReference type="GO" id="GO:0006508">
    <property type="term" value="P:proteolysis"/>
    <property type="evidence" value="ECO:0007669"/>
    <property type="project" value="UniProtKB-KW"/>
</dbReference>
<keyword evidence="4" id="KW-0788">Thiol protease</keyword>
<dbReference type="Proteomes" id="UP000829196">
    <property type="component" value="Unassembled WGS sequence"/>
</dbReference>
<sequence length="247" mass="28830">MRSTHIFENIRNVASNLTFSDDLLVYSPFFFHKEKLQAIIHLPHERSNFIFYAKHPELHRGNGQGTAVLSECVPSGSYRVTLGYFCKHFLLTRLNIQGSKKYEMESKQYVSHINKDAVTASNFLLLPIHDNDHWTLMVAYLKESTWYFFDSLPNPMHRTVLPQVINHLHEETQGSFHTDIRSWQVQAAEGIPTQTNGYDCGMFIYKYMETVIQPHSVKWELLLDLQVEMPKFRAELAFMLLCSTLKR</sequence>
<dbReference type="SUPFAM" id="SSF54001">
    <property type="entry name" value="Cysteine proteinases"/>
    <property type="match status" value="1"/>
</dbReference>
<evidence type="ECO:0000256" key="3">
    <source>
        <dbReference type="ARBA" id="ARBA00022801"/>
    </source>
</evidence>
<dbReference type="OrthoDB" id="1939479at2759"/>
<comment type="caution">
    <text evidence="6">The sequence shown here is derived from an EMBL/GenBank/DDBJ whole genome shotgun (WGS) entry which is preliminary data.</text>
</comment>
<dbReference type="Pfam" id="PF02902">
    <property type="entry name" value="Peptidase_C48"/>
    <property type="match status" value="1"/>
</dbReference>
<keyword evidence="2" id="KW-0645">Protease</keyword>
<dbReference type="PANTHER" id="PTHR12606:SF141">
    <property type="entry name" value="GH15225P-RELATED"/>
    <property type="match status" value="1"/>
</dbReference>
<name>A0A8T3C3Z0_DENNO</name>
<evidence type="ECO:0000259" key="5">
    <source>
        <dbReference type="PROSITE" id="PS50600"/>
    </source>
</evidence>
<feature type="domain" description="Ubiquitin-like protease family profile" evidence="5">
    <location>
        <begin position="1"/>
        <end position="211"/>
    </location>
</feature>
<dbReference type="PANTHER" id="PTHR12606">
    <property type="entry name" value="SENTRIN/SUMO-SPECIFIC PROTEASE"/>
    <property type="match status" value="1"/>
</dbReference>
<comment type="similarity">
    <text evidence="1">Belongs to the peptidase C48 family.</text>
</comment>
<dbReference type="PROSITE" id="PS50600">
    <property type="entry name" value="ULP_PROTEASE"/>
    <property type="match status" value="1"/>
</dbReference>